<dbReference type="Gene3D" id="3.40.50.12090">
    <property type="match status" value="2"/>
</dbReference>
<keyword evidence="3" id="KW-1185">Reference proteome</keyword>
<dbReference type="InterPro" id="IPR013693">
    <property type="entry name" value="SpoIID/LytB_N"/>
</dbReference>
<dbReference type="Pfam" id="PF08486">
    <property type="entry name" value="SpoIID"/>
    <property type="match status" value="1"/>
</dbReference>
<organism evidence="2 3">
    <name type="scientific">Metabacillus rhizolycopersici</name>
    <dbReference type="NCBI Taxonomy" id="2875709"/>
    <lineage>
        <taxon>Bacteria</taxon>
        <taxon>Bacillati</taxon>
        <taxon>Bacillota</taxon>
        <taxon>Bacilli</taxon>
        <taxon>Bacillales</taxon>
        <taxon>Bacillaceae</taxon>
        <taxon>Metabacillus</taxon>
    </lineage>
</organism>
<accession>A0ABS7UL88</accession>
<dbReference type="PANTHER" id="PTHR30032">
    <property type="entry name" value="N-ACETYLMURAMOYL-L-ALANINE AMIDASE-RELATED"/>
    <property type="match status" value="1"/>
</dbReference>
<dbReference type="Pfam" id="PF04122">
    <property type="entry name" value="CW_binding_2"/>
    <property type="match status" value="3"/>
</dbReference>
<name>A0ABS7UL88_9BACI</name>
<evidence type="ECO:0000313" key="2">
    <source>
        <dbReference type="EMBL" id="MBZ5749085.1"/>
    </source>
</evidence>
<evidence type="ECO:0000259" key="1">
    <source>
        <dbReference type="Pfam" id="PF08486"/>
    </source>
</evidence>
<comment type="caution">
    <text evidence="2">The sequence shown here is derived from an EMBL/GenBank/DDBJ whole genome shotgun (WGS) entry which is preliminary data.</text>
</comment>
<dbReference type="InterPro" id="IPR013486">
    <property type="entry name" value="SpoIID/LytB"/>
</dbReference>
<dbReference type="PANTHER" id="PTHR30032:SF8">
    <property type="entry name" value="GERMINATION-SPECIFIC N-ACETYLMURAMOYL-L-ALANINE AMIDASE"/>
    <property type="match status" value="1"/>
</dbReference>
<dbReference type="NCBIfam" id="TIGR02669">
    <property type="entry name" value="SpoIID_LytB"/>
    <property type="match status" value="1"/>
</dbReference>
<dbReference type="RefSeq" id="WP_224136530.1">
    <property type="nucleotide sequence ID" value="NZ_JAIQUM010000003.1"/>
</dbReference>
<dbReference type="Proteomes" id="UP001165287">
    <property type="component" value="Unassembled WGS sequence"/>
</dbReference>
<feature type="domain" description="Sporulation stage II protein D amidase enhancer LytB N-terminal" evidence="1">
    <location>
        <begin position="137"/>
        <end position="217"/>
    </location>
</feature>
<dbReference type="InterPro" id="IPR007253">
    <property type="entry name" value="Cell_wall-bd_2"/>
</dbReference>
<reference evidence="2" key="1">
    <citation type="submission" date="2024-05" db="EMBL/GenBank/DDBJ databases">
        <title>Metabacillus sp. nov., isolated from the rhizosphere soil of tomato plants.</title>
        <authorList>
            <person name="Ma R."/>
        </authorList>
    </citation>
    <scope>NUCLEOTIDE SEQUENCE</scope>
    <source>
        <strain evidence="2">DBTR6</strain>
    </source>
</reference>
<protein>
    <submittedName>
        <fullName evidence="2">SpoIID/LytB domain-containing protein</fullName>
    </submittedName>
</protein>
<dbReference type="EMBL" id="JAIQUM010000003">
    <property type="protein sequence ID" value="MBZ5749085.1"/>
    <property type="molecule type" value="Genomic_DNA"/>
</dbReference>
<sequence>MRNFIKIVLAIVIVFPILFNPNVDANAASEPIVTVELRNYIGNKDSLQINMNGQYLTGNDANDELLKELTSFILKIENGTLVVYDDSEKLGIVEGNLFLNPTNIATDSVQIVGDNGTRRYRGSFEFKIETIEAKEYIRPYNEVLLEEYVKGVVPREALASWHSEALKSQAIAARTYVTRKSFNVNDTQGNQVYGGIEETSYQQKISDVVEATKGEVLKIGSSYADTVFSSSNGGHTETNQGAWGYPALSYLPAKPDSFDPLHRWDFSLKEDQISLQGYNLAKPEAWWNNIQEADAIVRNNMKPWLKTELKLPSTSDIKILSIEELTIHPERTAGKRIKSGTAKISYIEKSNTDFSKDANGNIDIKIYQNTKLTGDQIRAMFGTMNMKSLLVDTIESPTSTDITRISGTDRIATSVEIAKQLYPNGFPANHAHKTVFIATSNDFADALSAGPLAYQYGNAPILLTGATSLSNDVATEIKRLKATKVFILGGKVAVSDQVMNQIKNISTVDSNQVIRISGPSRYETNAEINNRLTSVEGLFVASGENFADALAGSSVAAINKYAVVLTKPNALPNGSQTFISKHASKPVYLLGGPIAIADNVLQQVKQVKGNAERLSGADRYATLAMILNKFKASFNGTEVIYSTGSDFPDALTSSSLAAAKKAPLILVGGDLSKAIEPFLTGYRDNLEQINVLGGTVAVSEDKVNQLKDKLDVITILRLSGTGFGHGVGMSQYGAQARALKGHSYTQILAFYYPGTRIDHLY</sequence>
<proteinExistence type="predicted"/>
<dbReference type="InterPro" id="IPR051922">
    <property type="entry name" value="Bact_Sporulation_Assoc"/>
</dbReference>
<gene>
    <name evidence="2" type="ORF">K9V48_02240</name>
</gene>
<evidence type="ECO:0000313" key="3">
    <source>
        <dbReference type="Proteomes" id="UP001165287"/>
    </source>
</evidence>